<evidence type="ECO:0000256" key="2">
    <source>
        <dbReference type="ARBA" id="ARBA00022676"/>
    </source>
</evidence>
<protein>
    <submittedName>
        <fullName evidence="4">Glycosyltransferase family 2 protein</fullName>
    </submittedName>
</protein>
<comment type="similarity">
    <text evidence="1">Belongs to the glycosyltransferase 2 family.</text>
</comment>
<keyword evidence="3 4" id="KW-0808">Transferase</keyword>
<dbReference type="SUPFAM" id="SSF53448">
    <property type="entry name" value="Nucleotide-diphospho-sugar transferases"/>
    <property type="match status" value="1"/>
</dbReference>
<keyword evidence="5" id="KW-1185">Reference proteome</keyword>
<evidence type="ECO:0000313" key="4">
    <source>
        <dbReference type="EMBL" id="QLL65537.1"/>
    </source>
</evidence>
<keyword evidence="4" id="KW-0614">Plasmid</keyword>
<dbReference type="PANTHER" id="PTHR43179">
    <property type="entry name" value="RHAMNOSYLTRANSFERASE WBBL"/>
    <property type="match status" value="1"/>
</dbReference>
<dbReference type="InterPro" id="IPR029044">
    <property type="entry name" value="Nucleotide-diphossugar_trans"/>
</dbReference>
<dbReference type="RefSeq" id="WP_180942440.1">
    <property type="nucleotide sequence ID" value="NZ_CP041241.1"/>
</dbReference>
<dbReference type="GO" id="GO:0016757">
    <property type="term" value="F:glycosyltransferase activity"/>
    <property type="evidence" value="ECO:0007669"/>
    <property type="project" value="UniProtKB-KW"/>
</dbReference>
<dbReference type="AlphaFoldDB" id="A0A859QTS1"/>
<dbReference type="EMBL" id="CP041241">
    <property type="protein sequence ID" value="QLL65537.1"/>
    <property type="molecule type" value="Genomic_DNA"/>
</dbReference>
<dbReference type="Pfam" id="PF00535">
    <property type="entry name" value="Glycos_transf_2"/>
    <property type="match status" value="1"/>
</dbReference>
<name>A0A859QTS1_9HYPH</name>
<dbReference type="PANTHER" id="PTHR43179:SF12">
    <property type="entry name" value="GALACTOFURANOSYLTRANSFERASE GLFT2"/>
    <property type="match status" value="1"/>
</dbReference>
<evidence type="ECO:0000256" key="1">
    <source>
        <dbReference type="ARBA" id="ARBA00006739"/>
    </source>
</evidence>
<dbReference type="Proteomes" id="UP000510721">
    <property type="component" value="Plasmid pEmeITTGR7c"/>
</dbReference>
<accession>A0A859QTS1</accession>
<evidence type="ECO:0000256" key="3">
    <source>
        <dbReference type="ARBA" id="ARBA00022679"/>
    </source>
</evidence>
<evidence type="ECO:0000313" key="5">
    <source>
        <dbReference type="Proteomes" id="UP000510721"/>
    </source>
</evidence>
<proteinExistence type="inferred from homology"/>
<sequence>MTAASKEASQKPMRIDIAVCTFRRPALVETLRSLAGITVPANAVVRIIVADNDVEPSAKSHVDSLRPEMPFDITYVHCPASNISLARNACLDNSTGDFLAFIDDDETASKEWLVALVEAARTTGADAVLGPVHAAYGTSAPAWMRRGDFHSTRPVWVGGEIRTGYTCNVMLNVGAPALTGRRFKLALGKSGGEDTDFFAAMHDAGGTIAFASGAWVYEPVPDNRASLAWLSKRRFRSGQTHGRLLSEKSNRSRRPWNLALASAKSAYCSLATLLLLPSPVHRYRFALRAIMHAGVVSGLLGHKELEQYGATGVTSP</sequence>
<dbReference type="Gene3D" id="3.90.550.10">
    <property type="entry name" value="Spore Coat Polysaccharide Biosynthesis Protein SpsA, Chain A"/>
    <property type="match status" value="1"/>
</dbReference>
<geneLocation type="plasmid" evidence="5">
    <name>pemeittgr7c</name>
</geneLocation>
<gene>
    <name evidence="4" type="ORF">FKV68_29915</name>
</gene>
<dbReference type="KEGG" id="emx:FKV68_29915"/>
<dbReference type="InterPro" id="IPR001173">
    <property type="entry name" value="Glyco_trans_2-like"/>
</dbReference>
<organism evidence="4 5">
    <name type="scientific">Sinorhizobium mexicanum</name>
    <dbReference type="NCBI Taxonomy" id="375549"/>
    <lineage>
        <taxon>Bacteria</taxon>
        <taxon>Pseudomonadati</taxon>
        <taxon>Pseudomonadota</taxon>
        <taxon>Alphaproteobacteria</taxon>
        <taxon>Hyphomicrobiales</taxon>
        <taxon>Rhizobiaceae</taxon>
        <taxon>Sinorhizobium/Ensifer group</taxon>
        <taxon>Sinorhizobium</taxon>
    </lineage>
</organism>
<reference evidence="4 5" key="1">
    <citation type="submission" date="2019-06" db="EMBL/GenBank/DDBJ databases">
        <title>Complete genome sequence of Ensifer mexicanus ITTG R7 isolated from nodules of Acacia angustissima (Mill.) Kuntze.</title>
        <authorList>
            <person name="Rincon-Rosales R."/>
            <person name="Rogel M.A."/>
            <person name="Guerrero G."/>
            <person name="Rincon-Molina C.I."/>
            <person name="Lopez-Lopez A."/>
            <person name="Martinez-Romero E."/>
        </authorList>
    </citation>
    <scope>NUCLEOTIDE SEQUENCE [LARGE SCALE GENOMIC DNA]</scope>
    <source>
        <strain evidence="4 5">ITTG R7</strain>
        <plasmid evidence="5">pemeittgr7c</plasmid>
    </source>
</reference>
<keyword evidence="2" id="KW-0328">Glycosyltransferase</keyword>